<reference evidence="1 2" key="1">
    <citation type="journal article" date="2015" name="Nature">
        <title>rRNA introns, odd ribosomes, and small enigmatic genomes across a large radiation of phyla.</title>
        <authorList>
            <person name="Brown C.T."/>
            <person name="Hug L.A."/>
            <person name="Thomas B.C."/>
            <person name="Sharon I."/>
            <person name="Castelle C.J."/>
            <person name="Singh A."/>
            <person name="Wilkins M.J."/>
            <person name="Williams K.H."/>
            <person name="Banfield J.F."/>
        </authorList>
    </citation>
    <scope>NUCLEOTIDE SEQUENCE [LARGE SCALE GENOMIC DNA]</scope>
</reference>
<organism evidence="1 2">
    <name type="scientific">Candidatus Wolfebacteria bacterium GW2011_GWC1_43_10</name>
    <dbReference type="NCBI Taxonomy" id="1619011"/>
    <lineage>
        <taxon>Bacteria</taxon>
        <taxon>Candidatus Wolfeibacteriota</taxon>
    </lineage>
</organism>
<comment type="caution">
    <text evidence="1">The sequence shown here is derived from an EMBL/GenBank/DDBJ whole genome shotgun (WGS) entry which is preliminary data.</text>
</comment>
<gene>
    <name evidence="1" type="ORF">UV58_C0013G0021</name>
</gene>
<dbReference type="AlphaFoldDB" id="A0A0G1F5B9"/>
<accession>A0A0G1F5B9</accession>
<dbReference type="Proteomes" id="UP000034810">
    <property type="component" value="Unassembled WGS sequence"/>
</dbReference>
<dbReference type="InterPro" id="IPR011050">
    <property type="entry name" value="Pectin_lyase_fold/virulence"/>
</dbReference>
<proteinExistence type="predicted"/>
<dbReference type="SUPFAM" id="SSF51126">
    <property type="entry name" value="Pectin lyase-like"/>
    <property type="match status" value="1"/>
</dbReference>
<sequence>MGKARNYIPALAFGHKIMPEDLAGMIGLPYVGDIFYVDATAGSDTANSGTSQNNALATISAAYDKTATNQHDVVVIVPTGGTGRTAETTAITWANSRTHLIGNAAPVRQNVRAGMGFGVGGSLVISGSGCIFKTLTFTSSEDIDETVSVTGHRNSFIGVDFKGTSNATSADSTPWRALNINAGEENVFVGCTLGADTMTRGVANTTLELEGGAKRNLFDDCFFTMHADTAGTQTHVLITGTSGVDRENEFHDCRFYAFSTNDGQAVTACMNLSAQTGTGHILVTGEPFLGLGITDWEATASGRIQMQAYSVTANTLGLAIKPTVS</sequence>
<dbReference type="EMBL" id="LCFA01000013">
    <property type="protein sequence ID" value="KKS82078.1"/>
    <property type="molecule type" value="Genomic_DNA"/>
</dbReference>
<evidence type="ECO:0000313" key="1">
    <source>
        <dbReference type="EMBL" id="KKS82078.1"/>
    </source>
</evidence>
<protein>
    <submittedName>
        <fullName evidence="1">Uncharacterized protein</fullName>
    </submittedName>
</protein>
<name>A0A0G1F5B9_9BACT</name>
<evidence type="ECO:0000313" key="2">
    <source>
        <dbReference type="Proteomes" id="UP000034810"/>
    </source>
</evidence>